<dbReference type="PANTHER" id="PTHR33018:SF31">
    <property type="entry name" value="TRANSPOSASE, PTTA_EN_SPM, PLANT"/>
    <property type="match status" value="1"/>
</dbReference>
<dbReference type="PROSITE" id="PS50600">
    <property type="entry name" value="ULP_PROTEASE"/>
    <property type="match status" value="1"/>
</dbReference>
<keyword evidence="2" id="KW-0645">Protease</keyword>
<dbReference type="SUPFAM" id="SSF54001">
    <property type="entry name" value="Cysteine proteinases"/>
    <property type="match status" value="1"/>
</dbReference>
<keyword evidence="6" id="KW-1185">Reference proteome</keyword>
<evidence type="ECO:0000259" key="4">
    <source>
        <dbReference type="PROSITE" id="PS50600"/>
    </source>
</evidence>
<proteinExistence type="inferred from homology"/>
<dbReference type="Gene3D" id="3.40.395.10">
    <property type="entry name" value="Adenoviral Proteinase, Chain A"/>
    <property type="match status" value="1"/>
</dbReference>
<dbReference type="EMBL" id="NBSK02000007">
    <property type="protein sequence ID" value="KAJ0196711.1"/>
    <property type="molecule type" value="Genomic_DNA"/>
</dbReference>
<evidence type="ECO:0000313" key="6">
    <source>
        <dbReference type="Proteomes" id="UP000235145"/>
    </source>
</evidence>
<gene>
    <name evidence="5" type="ORF">LSAT_V11C700369890</name>
</gene>
<organism evidence="5 6">
    <name type="scientific">Lactuca sativa</name>
    <name type="common">Garden lettuce</name>
    <dbReference type="NCBI Taxonomy" id="4236"/>
    <lineage>
        <taxon>Eukaryota</taxon>
        <taxon>Viridiplantae</taxon>
        <taxon>Streptophyta</taxon>
        <taxon>Embryophyta</taxon>
        <taxon>Tracheophyta</taxon>
        <taxon>Spermatophyta</taxon>
        <taxon>Magnoliopsida</taxon>
        <taxon>eudicotyledons</taxon>
        <taxon>Gunneridae</taxon>
        <taxon>Pentapetalae</taxon>
        <taxon>asterids</taxon>
        <taxon>campanulids</taxon>
        <taxon>Asterales</taxon>
        <taxon>Asteraceae</taxon>
        <taxon>Cichorioideae</taxon>
        <taxon>Cichorieae</taxon>
        <taxon>Lactucinae</taxon>
        <taxon>Lactuca</taxon>
    </lineage>
</organism>
<dbReference type="InterPro" id="IPR003653">
    <property type="entry name" value="Peptidase_C48_C"/>
</dbReference>
<evidence type="ECO:0000256" key="2">
    <source>
        <dbReference type="ARBA" id="ARBA00022670"/>
    </source>
</evidence>
<evidence type="ECO:0000256" key="3">
    <source>
        <dbReference type="ARBA" id="ARBA00022801"/>
    </source>
</evidence>
<dbReference type="GO" id="GO:0006508">
    <property type="term" value="P:proteolysis"/>
    <property type="evidence" value="ECO:0007669"/>
    <property type="project" value="UniProtKB-KW"/>
</dbReference>
<feature type="domain" description="Ubiquitin-like protease family profile" evidence="4">
    <location>
        <begin position="1"/>
        <end position="181"/>
    </location>
</feature>
<evidence type="ECO:0000313" key="5">
    <source>
        <dbReference type="EMBL" id="KAJ0196711.1"/>
    </source>
</evidence>
<protein>
    <recommendedName>
        <fullName evidence="4">Ubiquitin-like protease family profile domain-containing protein</fullName>
    </recommendedName>
</protein>
<comment type="caution">
    <text evidence="5">The sequence shown here is derived from an EMBL/GenBank/DDBJ whole genome shotgun (WGS) entry which is preliminary data.</text>
</comment>
<comment type="similarity">
    <text evidence="1">Belongs to the peptidase C48 family.</text>
</comment>
<reference evidence="5 6" key="1">
    <citation type="journal article" date="2017" name="Nat. Commun.">
        <title>Genome assembly with in vitro proximity ligation data and whole-genome triplication in lettuce.</title>
        <authorList>
            <person name="Reyes-Chin-Wo S."/>
            <person name="Wang Z."/>
            <person name="Yang X."/>
            <person name="Kozik A."/>
            <person name="Arikit S."/>
            <person name="Song C."/>
            <person name="Xia L."/>
            <person name="Froenicke L."/>
            <person name="Lavelle D.O."/>
            <person name="Truco M.J."/>
            <person name="Xia R."/>
            <person name="Zhu S."/>
            <person name="Xu C."/>
            <person name="Xu H."/>
            <person name="Xu X."/>
            <person name="Cox K."/>
            <person name="Korf I."/>
            <person name="Meyers B.C."/>
            <person name="Michelmore R.W."/>
        </authorList>
    </citation>
    <scope>NUCLEOTIDE SEQUENCE [LARGE SCALE GENOMIC DNA]</scope>
    <source>
        <strain evidence="6">cv. Salinas</strain>
        <tissue evidence="5">Seedlings</tissue>
    </source>
</reference>
<sequence>MLDNSFFTDVEEEPDSLKTLLEEWIKWSGNPLLTPIDDIKPGYLYEEIKNGGKTDHGICFVSPSAISKDGRTNNFKKSDEASEVIACRLSTRKDNNIILMPYNPSGHWVLAVLDMQTTTCNYLNSLRCLVVDPDLKQLIEAALSLHARQSGSKKKVKANWINVMHGYTKCGYYVLKFMKEVVGEGLEVLNNNFLSQFWGKNEYTDVELDRVREEWAIYVINFLY</sequence>
<dbReference type="InterPro" id="IPR038765">
    <property type="entry name" value="Papain-like_cys_pep_sf"/>
</dbReference>
<accession>A0A9R1UZI2</accession>
<dbReference type="GO" id="GO:0008234">
    <property type="term" value="F:cysteine-type peptidase activity"/>
    <property type="evidence" value="ECO:0007669"/>
    <property type="project" value="InterPro"/>
</dbReference>
<dbReference type="Pfam" id="PF02902">
    <property type="entry name" value="Peptidase_C48"/>
    <property type="match status" value="1"/>
</dbReference>
<evidence type="ECO:0000256" key="1">
    <source>
        <dbReference type="ARBA" id="ARBA00005234"/>
    </source>
</evidence>
<dbReference type="AlphaFoldDB" id="A0A9R1UZI2"/>
<dbReference type="PANTHER" id="PTHR33018">
    <property type="entry name" value="OS10G0338966 PROTEIN-RELATED"/>
    <property type="match status" value="1"/>
</dbReference>
<name>A0A9R1UZI2_LACSA</name>
<keyword evidence="3" id="KW-0378">Hydrolase</keyword>
<dbReference type="Proteomes" id="UP000235145">
    <property type="component" value="Unassembled WGS sequence"/>
</dbReference>